<evidence type="ECO:0000256" key="1">
    <source>
        <dbReference type="ARBA" id="ARBA00022490"/>
    </source>
</evidence>
<feature type="domain" description="DinB-like" evidence="5">
    <location>
        <begin position="29"/>
        <end position="166"/>
    </location>
</feature>
<sequence>MTDDLKYPIGKFVPEPFSHEQKEKWLLELKFLPDDVEHAILNLDAPQLDTPYREGGWTVRQLVHHIADSHMNAYIRFRLGLTENNPNIKPYEEQEWAKLNDTAIVPVNVSTTLLHCLHQRWFACIKDLTEDQWERTVHHPALNKNISLWELLGMYAWHGKHHVKHITALRERKGW</sequence>
<keyword evidence="1" id="KW-0963">Cytoplasm</keyword>
<comment type="caution">
    <text evidence="6">The sequence shown here is derived from an EMBL/GenBank/DDBJ whole genome shotgun (WGS) entry which is preliminary data.</text>
</comment>
<evidence type="ECO:0000256" key="3">
    <source>
        <dbReference type="ARBA" id="ARBA00022801"/>
    </source>
</evidence>
<evidence type="ECO:0000256" key="2">
    <source>
        <dbReference type="ARBA" id="ARBA00022723"/>
    </source>
</evidence>
<dbReference type="SUPFAM" id="SSF109854">
    <property type="entry name" value="DinB/YfiT-like putative metalloenzymes"/>
    <property type="match status" value="1"/>
</dbReference>
<dbReference type="NCBIfam" id="NF009807">
    <property type="entry name" value="PRK13291.1"/>
    <property type="match status" value="1"/>
</dbReference>
<keyword evidence="3 6" id="KW-0378">Hydrolase</keyword>
<keyword evidence="2" id="KW-0479">Metal-binding</keyword>
<protein>
    <submittedName>
        <fullName evidence="6">Metal-dependent hydrolase</fullName>
    </submittedName>
</protein>
<dbReference type="InterPro" id="IPR034660">
    <property type="entry name" value="DinB/YfiT-like"/>
</dbReference>
<dbReference type="GO" id="GO:0016787">
    <property type="term" value="F:hydrolase activity"/>
    <property type="evidence" value="ECO:0007669"/>
    <property type="project" value="UniProtKB-KW"/>
</dbReference>
<dbReference type="Proteomes" id="UP001560573">
    <property type="component" value="Unassembled WGS sequence"/>
</dbReference>
<evidence type="ECO:0000259" key="5">
    <source>
        <dbReference type="Pfam" id="PF12867"/>
    </source>
</evidence>
<gene>
    <name evidence="6" type="ORF">QTN47_19730</name>
</gene>
<evidence type="ECO:0000313" key="6">
    <source>
        <dbReference type="EMBL" id="MEX6689746.1"/>
    </source>
</evidence>
<dbReference type="Pfam" id="PF12867">
    <property type="entry name" value="DinB_2"/>
    <property type="match status" value="1"/>
</dbReference>
<evidence type="ECO:0000256" key="4">
    <source>
        <dbReference type="ARBA" id="ARBA00022833"/>
    </source>
</evidence>
<keyword evidence="4" id="KW-0862">Zinc</keyword>
<dbReference type="EMBL" id="JAULBC010000007">
    <property type="protein sequence ID" value="MEX6689746.1"/>
    <property type="molecule type" value="Genomic_DNA"/>
</dbReference>
<dbReference type="InterPro" id="IPR023774">
    <property type="entry name" value="Put_metal_dep_hydrolase_YfiT"/>
</dbReference>
<dbReference type="InterPro" id="IPR024775">
    <property type="entry name" value="DinB-like"/>
</dbReference>
<evidence type="ECO:0000313" key="7">
    <source>
        <dbReference type="Proteomes" id="UP001560573"/>
    </source>
</evidence>
<keyword evidence="7" id="KW-1185">Reference proteome</keyword>
<dbReference type="RefSeq" id="WP_369331154.1">
    <property type="nucleotide sequence ID" value="NZ_JAULBC010000007.1"/>
</dbReference>
<proteinExistence type="inferred from homology"/>
<name>A0ABV3ZKX5_9BACT</name>
<accession>A0ABV3ZKX5</accession>
<organism evidence="6 7">
    <name type="scientific">Danxiaibacter flavus</name>
    <dbReference type="NCBI Taxonomy" id="3049108"/>
    <lineage>
        <taxon>Bacteria</taxon>
        <taxon>Pseudomonadati</taxon>
        <taxon>Bacteroidota</taxon>
        <taxon>Chitinophagia</taxon>
        <taxon>Chitinophagales</taxon>
        <taxon>Chitinophagaceae</taxon>
        <taxon>Danxiaibacter</taxon>
    </lineage>
</organism>
<dbReference type="HAMAP" id="MF_01256">
    <property type="entry name" value="YfiT_hydrol"/>
    <property type="match status" value="1"/>
</dbReference>
<dbReference type="Gene3D" id="1.20.120.450">
    <property type="entry name" value="dinb family like domain"/>
    <property type="match status" value="1"/>
</dbReference>
<reference evidence="6 7" key="1">
    <citation type="submission" date="2023-07" db="EMBL/GenBank/DDBJ databases">
        <authorList>
            <person name="Lian W.-H."/>
        </authorList>
    </citation>
    <scope>NUCLEOTIDE SEQUENCE [LARGE SCALE GENOMIC DNA]</scope>
    <source>
        <strain evidence="6 7">SYSU DXS3180</strain>
    </source>
</reference>